<dbReference type="Pfam" id="PF19795">
    <property type="entry name" value="DUF6279"/>
    <property type="match status" value="1"/>
</dbReference>
<dbReference type="OrthoDB" id="5767052at2"/>
<dbReference type="STRING" id="226910.UCMB321_1620"/>
<dbReference type="InterPro" id="IPR016875">
    <property type="entry name" value="UCP028200"/>
</dbReference>
<dbReference type="PIRSF" id="PIRSF028200">
    <property type="entry name" value="UCP028200"/>
    <property type="match status" value="1"/>
</dbReference>
<dbReference type="RefSeq" id="WP_040065189.1">
    <property type="nucleotide sequence ID" value="NZ_JXDG01000016.1"/>
</dbReference>
<dbReference type="AlphaFoldDB" id="A0A0C2ICP5"/>
<comment type="caution">
    <text evidence="1">The sequence shown here is derived from an EMBL/GenBank/DDBJ whole genome shotgun (WGS) entry which is preliminary data.</text>
</comment>
<protein>
    <submittedName>
        <fullName evidence="1">Putative Lipoprotein</fullName>
    </submittedName>
</protein>
<evidence type="ECO:0000313" key="2">
    <source>
        <dbReference type="Proteomes" id="UP000031535"/>
    </source>
</evidence>
<gene>
    <name evidence="1" type="ORF">UCMB321_1620</name>
</gene>
<reference evidence="1 2" key="1">
    <citation type="submission" date="2015-01" db="EMBL/GenBank/DDBJ databases">
        <title>Complete genome of Pseudomonas batumici UCM B-321 producer of the batumin antibiotic with strong antistaphilococcal and potential anticancer activity.</title>
        <authorList>
            <person name="Klochko V.V."/>
            <person name="Zelena L.B."/>
            <person name="Elena K.A."/>
            <person name="Reva O.N."/>
        </authorList>
    </citation>
    <scope>NUCLEOTIDE SEQUENCE [LARGE SCALE GENOMIC DNA]</scope>
    <source>
        <strain evidence="1 2">UCM B-321</strain>
    </source>
</reference>
<name>A0A0C2ICP5_9PSED</name>
<sequence>MSYRLAPLFSLLLLGLALGSCSRVSLAYRNLDVIIPWTLGDYVDMNREQKDWFRERLKEHLHWHCSTQLPDYLDWLDRVQRMVETRQVTDAAVQARTAEARQAIAQVARAVTPSAVELLRGLSDQQAAEMNLAFAEDQRKHRAQYVAQPLEEQVRERAERMSKRLKGWLGPLTLSQQRRVTAWSASLGEQNRLWVANRTNWQMQLSAAVEQRQRADFPQRIEQLLQHQDSLWTSEYRQAHERAEQAARSLLVDLMAGSSADQQARLLKKIDDMRRDFSELKCLKTVQAD</sequence>
<proteinExistence type="predicted"/>
<dbReference type="PROSITE" id="PS51257">
    <property type="entry name" value="PROKAR_LIPOPROTEIN"/>
    <property type="match status" value="1"/>
</dbReference>
<keyword evidence="1" id="KW-0449">Lipoprotein</keyword>
<dbReference type="PATRIC" id="fig|226910.6.peg.1611"/>
<keyword evidence="2" id="KW-1185">Reference proteome</keyword>
<organism evidence="1 2">
    <name type="scientific">Pseudomonas batumici</name>
    <dbReference type="NCBI Taxonomy" id="226910"/>
    <lineage>
        <taxon>Bacteria</taxon>
        <taxon>Pseudomonadati</taxon>
        <taxon>Pseudomonadota</taxon>
        <taxon>Gammaproteobacteria</taxon>
        <taxon>Pseudomonadales</taxon>
        <taxon>Pseudomonadaceae</taxon>
        <taxon>Pseudomonas</taxon>
    </lineage>
</organism>
<accession>A0A0C2ICP5</accession>
<evidence type="ECO:0000313" key="1">
    <source>
        <dbReference type="EMBL" id="KIH84660.1"/>
    </source>
</evidence>
<dbReference type="Proteomes" id="UP000031535">
    <property type="component" value="Unassembled WGS sequence"/>
</dbReference>
<dbReference type="EMBL" id="JXDG01000016">
    <property type="protein sequence ID" value="KIH84660.1"/>
    <property type="molecule type" value="Genomic_DNA"/>
</dbReference>